<evidence type="ECO:0000256" key="3">
    <source>
        <dbReference type="ARBA" id="ARBA00022448"/>
    </source>
</evidence>
<dbReference type="Pfam" id="PF04096">
    <property type="entry name" value="Nucleoporin2"/>
    <property type="match status" value="1"/>
</dbReference>
<keyword evidence="3" id="KW-0813">Transport</keyword>
<evidence type="ECO:0000256" key="2">
    <source>
        <dbReference type="ARBA" id="ARBA00008926"/>
    </source>
</evidence>
<protein>
    <recommendedName>
        <fullName evidence="12">Peptidase S59 domain-containing protein</fullName>
    </recommendedName>
</protein>
<proteinExistence type="inferred from homology"/>
<dbReference type="GO" id="GO:0000973">
    <property type="term" value="P:post-transcriptional tethering of RNA polymerase II gene DNA at nuclear periphery"/>
    <property type="evidence" value="ECO:0007669"/>
    <property type="project" value="TreeGrafter"/>
</dbReference>
<feature type="compositionally biased region" description="Polar residues" evidence="11">
    <location>
        <begin position="1"/>
        <end position="22"/>
    </location>
</feature>
<reference evidence="14" key="1">
    <citation type="submission" date="2016-05" db="EMBL/GenBank/DDBJ databases">
        <title>Comparative genomics of biotechnologically important yeasts.</title>
        <authorList>
            <consortium name="DOE Joint Genome Institute"/>
            <person name="Riley R."/>
            <person name="Haridas S."/>
            <person name="Wolfe K.H."/>
            <person name="Lopes M.R."/>
            <person name="Hittinger C.T."/>
            <person name="Goker M."/>
            <person name="Salamov A."/>
            <person name="Wisecaver J."/>
            <person name="Long T.M."/>
            <person name="Aerts A.L."/>
            <person name="Barry K."/>
            <person name="Choi C."/>
            <person name="Clum A."/>
            <person name="Coughlan A.Y."/>
            <person name="Deshpande S."/>
            <person name="Douglass A.P."/>
            <person name="Hanson S.J."/>
            <person name="Klenk H.-P."/>
            <person name="Labutti K."/>
            <person name="Lapidus A."/>
            <person name="Lindquist E."/>
            <person name="Lipzen A."/>
            <person name="Meier-Kolthoff J.P."/>
            <person name="Ohm R.A."/>
            <person name="Otillar R.P."/>
            <person name="Pangilinan J."/>
            <person name="Peng Y."/>
            <person name="Rokas A."/>
            <person name="Rosa C.A."/>
            <person name="Scheuner C."/>
            <person name="Sibirny A.A."/>
            <person name="Slot J.C."/>
            <person name="Stielow J.B."/>
            <person name="Sun H."/>
            <person name="Kurtzman C.P."/>
            <person name="Blackwell M."/>
            <person name="Grigoriev I.V."/>
            <person name="Jeffries T.W."/>
        </authorList>
    </citation>
    <scope>NUCLEOTIDE SEQUENCE [LARGE SCALE GENOMIC DNA]</scope>
    <source>
        <strain evidence="14">NRRL Y-12698</strain>
    </source>
</reference>
<dbReference type="PROSITE" id="PS51434">
    <property type="entry name" value="NUP_C"/>
    <property type="match status" value="1"/>
</dbReference>
<evidence type="ECO:0000256" key="1">
    <source>
        <dbReference type="ARBA" id="ARBA00004567"/>
    </source>
</evidence>
<evidence type="ECO:0000259" key="12">
    <source>
        <dbReference type="PROSITE" id="PS51434"/>
    </source>
</evidence>
<dbReference type="GO" id="GO:0003723">
    <property type="term" value="F:RNA binding"/>
    <property type="evidence" value="ECO:0007669"/>
    <property type="project" value="TreeGrafter"/>
</dbReference>
<accession>A0A1E3QJJ8</accession>
<evidence type="ECO:0000313" key="14">
    <source>
        <dbReference type="Proteomes" id="UP000094336"/>
    </source>
</evidence>
<dbReference type="GO" id="GO:0051028">
    <property type="term" value="P:mRNA transport"/>
    <property type="evidence" value="ECO:0007669"/>
    <property type="project" value="UniProtKB-KW"/>
</dbReference>
<dbReference type="GO" id="GO:0008139">
    <property type="term" value="F:nuclear localization sequence binding"/>
    <property type="evidence" value="ECO:0007669"/>
    <property type="project" value="TreeGrafter"/>
</dbReference>
<evidence type="ECO:0000256" key="6">
    <source>
        <dbReference type="ARBA" id="ARBA00022927"/>
    </source>
</evidence>
<keyword evidence="9" id="KW-0539">Nucleus</keyword>
<keyword evidence="8" id="KW-0906">Nuclear pore complex</keyword>
<feature type="region of interest" description="Disordered" evidence="11">
    <location>
        <begin position="1"/>
        <end position="43"/>
    </location>
</feature>
<dbReference type="Pfam" id="PF12110">
    <property type="entry name" value="Nup96"/>
    <property type="match status" value="1"/>
</dbReference>
<comment type="subcellular location">
    <subcellularLocation>
        <location evidence="1">Nucleus</location>
        <location evidence="1">Nuclear pore complex</location>
    </subcellularLocation>
</comment>
<feature type="domain" description="Peptidase S59" evidence="12">
    <location>
        <begin position="418"/>
        <end position="554"/>
    </location>
</feature>
<evidence type="ECO:0000256" key="10">
    <source>
        <dbReference type="SAM" id="Coils"/>
    </source>
</evidence>
<feature type="compositionally biased region" description="Polar residues" evidence="11">
    <location>
        <begin position="29"/>
        <end position="43"/>
    </location>
</feature>
<dbReference type="STRING" id="984486.A0A1E3QJJ8"/>
<dbReference type="InterPro" id="IPR021967">
    <property type="entry name" value="Nup98_C"/>
</dbReference>
<dbReference type="PANTHER" id="PTHR23198:SF6">
    <property type="entry name" value="NUCLEAR PORE COMPLEX PROTEIN NUP98-NUP96"/>
    <property type="match status" value="1"/>
</dbReference>
<dbReference type="InterPro" id="IPR007230">
    <property type="entry name" value="Nup98_auto-Pept-S59_dom"/>
</dbReference>
<evidence type="ECO:0000256" key="11">
    <source>
        <dbReference type="SAM" id="MobiDB-lite"/>
    </source>
</evidence>
<dbReference type="GO" id="GO:0044614">
    <property type="term" value="C:nuclear pore cytoplasmic filaments"/>
    <property type="evidence" value="ECO:0007669"/>
    <property type="project" value="TreeGrafter"/>
</dbReference>
<dbReference type="RefSeq" id="XP_018983187.1">
    <property type="nucleotide sequence ID" value="XM_019129793.1"/>
</dbReference>
<feature type="coiled-coil region" evidence="10">
    <location>
        <begin position="560"/>
        <end position="591"/>
    </location>
</feature>
<keyword evidence="7" id="KW-0811">Translocation</keyword>
<dbReference type="InterPro" id="IPR037665">
    <property type="entry name" value="Nucleoporin_S59-like"/>
</dbReference>
<sequence>MFGSSNTSNNIFGNSQTQNSGGSMFGSAAQPSNTSFGQNTNAFGANPQIANNATLTNLFGTASANTGSNNNSASTFGTNTNAVSNGTTNTGFGASSTPASNGVTSMFGNSNGTTGTGATTISGFGNNTITAPGMFGGNSATTPNTFGNNSAIAPSTFGNNSATAPSMFGNSSITSRSGLFGNRSTGVSSGMFGNSSGTSGTFGNSGTLSTTQNPYTYGTAIPTAKIETMPKSLTAATPPVSEFALGHAKRKRQSVSEGTASTSGSLLNRLGNTLRFFSKSKSREEGPGLFTTTNTHDIANALESNAAGFSPHFSFNLGFGTEPVANVTKFQSYALRKMTAKSYADASDIKKLVIKHQPSKFNLIDANEVLIKRRRIAYEGSNALVESDDDVEVEEVKETPEPENNDEISVEIEEAPKHNDYWCSPSVADLSSMNMEQLANVENFIVGRVGFGSIRFNYPVDITKLAEDIEGKLFDNIVKFNTKNVQVYSNISADEKPPMGQELNIPSTITIEKVFPKNPKRVHEFTKSLQHQRGMEFVTYDPTTGIWVFKVKHFSVWGIVDDADEEIQALKQRQDAMEAQAEQEFDKLEKSGVFKRDEDSVMDDSFDTHEQKRQKMDFHPATAVPGGWELNLEGDEFSVVNRNMDIQNEIARQLVNAKRQPDSRVSTPATPMEELETDFQLVKALATSDVNMDDIVAEKPFEPVLHPSVFDIDTQPSVLVADDWSAQLEMSSHLHSSLAPEARPVSAKPRICMEDVDRILFGHFESTQVEIEDDEVSENLLRGLASPQTTAAKLQTMIARAKILKRNSGFPKIQASALSFTDLVRFHDARSDYDYFWRLCSKLFDQQCLMTSADVQEARSQATPEVAEHVAALYRRQLVTMWIHDFNNQTVTRMLAQSDSLETIFGHLCANDLNKAVELAIQGNNKHLAVLISLLGSNDASVKYSATRQLAVWKETGAIAYIAPVIIKIYQLLTGDVFNTTYIDVTEGLAWSVSIGLELYYGDLNQTLRDTFEGCLASIDTSGVTDVCLSAMKLYVFRDDMAAATTLLSSDAVPVELRWFVFTFVKGADATLGDALSLEFAEQLENSSLIQEAVFVLSHMNRDEDVDTHITRVVMDRIDDIQSLHYEHALVNTLHVPRRLIDEAIAAKYRSFGDYWNEASALLDASNYAEAHATILENVAPNAVISGGKYLDNLQQLLDRFANRGRIVHWSSGAGVYAAYIQVLRDDREALTDLLTNLPVLKLGSFQITVAANLMARKVADRCLENPTELHADSLLSLPLCASDAGYVRKQLDRVALRREVANEIDI</sequence>
<evidence type="ECO:0000313" key="13">
    <source>
        <dbReference type="EMBL" id="ODQ77859.1"/>
    </source>
</evidence>
<dbReference type="GeneID" id="30147646"/>
<organism evidence="13 14">
    <name type="scientific">Babjeviella inositovora NRRL Y-12698</name>
    <dbReference type="NCBI Taxonomy" id="984486"/>
    <lineage>
        <taxon>Eukaryota</taxon>
        <taxon>Fungi</taxon>
        <taxon>Dikarya</taxon>
        <taxon>Ascomycota</taxon>
        <taxon>Saccharomycotina</taxon>
        <taxon>Pichiomycetes</taxon>
        <taxon>Serinales incertae sedis</taxon>
        <taxon>Babjeviella</taxon>
    </lineage>
</organism>
<dbReference type="EMBL" id="KV454438">
    <property type="protein sequence ID" value="ODQ77859.1"/>
    <property type="molecule type" value="Genomic_DNA"/>
</dbReference>
<keyword evidence="10" id="KW-0175">Coiled coil</keyword>
<keyword evidence="6" id="KW-0653">Protein transport</keyword>
<comment type="similarity">
    <text evidence="2">Belongs to the nucleoporin GLFG family.</text>
</comment>
<dbReference type="GO" id="GO:0006405">
    <property type="term" value="P:RNA export from nucleus"/>
    <property type="evidence" value="ECO:0007669"/>
    <property type="project" value="TreeGrafter"/>
</dbReference>
<dbReference type="Gene3D" id="1.25.40.690">
    <property type="match status" value="1"/>
</dbReference>
<gene>
    <name evidence="13" type="ORF">BABINDRAFT_163236</name>
</gene>
<evidence type="ECO:0000256" key="9">
    <source>
        <dbReference type="ARBA" id="ARBA00023242"/>
    </source>
</evidence>
<dbReference type="GO" id="GO:0006606">
    <property type="term" value="P:protein import into nucleus"/>
    <property type="evidence" value="ECO:0007669"/>
    <property type="project" value="TreeGrafter"/>
</dbReference>
<evidence type="ECO:0000256" key="5">
    <source>
        <dbReference type="ARBA" id="ARBA00022816"/>
    </source>
</evidence>
<evidence type="ECO:0000256" key="4">
    <source>
        <dbReference type="ARBA" id="ARBA00022813"/>
    </source>
</evidence>
<evidence type="ECO:0000256" key="7">
    <source>
        <dbReference type="ARBA" id="ARBA00023010"/>
    </source>
</evidence>
<keyword evidence="4" id="KW-0068">Autocatalytic cleavage</keyword>
<dbReference type="OrthoDB" id="3797628at2759"/>
<keyword evidence="14" id="KW-1185">Reference proteome</keyword>
<dbReference type="Proteomes" id="UP000094336">
    <property type="component" value="Unassembled WGS sequence"/>
</dbReference>
<dbReference type="Gene3D" id="3.30.1610.10">
    <property type="entry name" value="Peptidase S59, nucleoporin"/>
    <property type="match status" value="1"/>
</dbReference>
<name>A0A1E3QJJ8_9ASCO</name>
<dbReference type="SUPFAM" id="SSF82215">
    <property type="entry name" value="C-terminal autoproteolytic domain of nucleoporin nup98"/>
    <property type="match status" value="1"/>
</dbReference>
<dbReference type="GO" id="GO:0034398">
    <property type="term" value="P:telomere tethering at nuclear periphery"/>
    <property type="evidence" value="ECO:0007669"/>
    <property type="project" value="TreeGrafter"/>
</dbReference>
<dbReference type="InterPro" id="IPR036903">
    <property type="entry name" value="Nup98_auto-Pept-S59_dom_sf"/>
</dbReference>
<evidence type="ECO:0000256" key="8">
    <source>
        <dbReference type="ARBA" id="ARBA00023132"/>
    </source>
</evidence>
<dbReference type="PANTHER" id="PTHR23198">
    <property type="entry name" value="NUCLEOPORIN"/>
    <property type="match status" value="1"/>
</dbReference>
<dbReference type="GO" id="GO:0017056">
    <property type="term" value="F:structural constituent of nuclear pore"/>
    <property type="evidence" value="ECO:0007669"/>
    <property type="project" value="InterPro"/>
</dbReference>
<keyword evidence="5" id="KW-0509">mRNA transport</keyword>